<organism evidence="7 8">
    <name type="scientific">Microbulbifer rhizosphaerae</name>
    <dbReference type="NCBI Taxonomy" id="1562603"/>
    <lineage>
        <taxon>Bacteria</taxon>
        <taxon>Pseudomonadati</taxon>
        <taxon>Pseudomonadota</taxon>
        <taxon>Gammaproteobacteria</taxon>
        <taxon>Cellvibrionales</taxon>
        <taxon>Microbulbiferaceae</taxon>
        <taxon>Microbulbifer</taxon>
    </lineage>
</organism>
<dbReference type="Pfam" id="PF00285">
    <property type="entry name" value="Citrate_synt"/>
    <property type="match status" value="1"/>
</dbReference>
<name>A0A7W4WAK4_9GAMM</name>
<protein>
    <recommendedName>
        <fullName evidence="5">Citrate synthase</fullName>
    </recommendedName>
</protein>
<evidence type="ECO:0000256" key="5">
    <source>
        <dbReference type="PIRNR" id="PIRNR001369"/>
    </source>
</evidence>
<dbReference type="EMBL" id="JACHWZ010000006">
    <property type="protein sequence ID" value="MBB3060710.1"/>
    <property type="molecule type" value="Genomic_DNA"/>
</dbReference>
<dbReference type="UniPathway" id="UPA00223">
    <property type="reaction ID" value="UER00717"/>
</dbReference>
<dbReference type="GO" id="GO:0006099">
    <property type="term" value="P:tricarboxylic acid cycle"/>
    <property type="evidence" value="ECO:0007669"/>
    <property type="project" value="UniProtKB-UniPathway"/>
</dbReference>
<dbReference type="AlphaFoldDB" id="A0A7W4WAK4"/>
<accession>A0A7W4WAK4</accession>
<comment type="catalytic activity">
    <reaction evidence="4">
        <text>oxaloacetate + acetyl-CoA + H2O = citrate + CoA + H(+)</text>
        <dbReference type="Rhea" id="RHEA:16845"/>
        <dbReference type="ChEBI" id="CHEBI:15377"/>
        <dbReference type="ChEBI" id="CHEBI:15378"/>
        <dbReference type="ChEBI" id="CHEBI:16452"/>
        <dbReference type="ChEBI" id="CHEBI:16947"/>
        <dbReference type="ChEBI" id="CHEBI:57287"/>
        <dbReference type="ChEBI" id="CHEBI:57288"/>
        <dbReference type="EC" id="2.3.3.16"/>
    </reaction>
</comment>
<dbReference type="InterPro" id="IPR016142">
    <property type="entry name" value="Citrate_synth-like_lrg_a-sub"/>
</dbReference>
<reference evidence="7 8" key="1">
    <citation type="submission" date="2020-08" db="EMBL/GenBank/DDBJ databases">
        <title>Genomic Encyclopedia of Type Strains, Phase III (KMG-III): the genomes of soil and plant-associated and newly described type strains.</title>
        <authorList>
            <person name="Whitman W."/>
        </authorList>
    </citation>
    <scope>NUCLEOTIDE SEQUENCE [LARGE SCALE GENOMIC DNA]</scope>
    <source>
        <strain evidence="7 8">CECT 8799</strain>
    </source>
</reference>
<evidence type="ECO:0000256" key="2">
    <source>
        <dbReference type="ARBA" id="ARBA00010566"/>
    </source>
</evidence>
<dbReference type="Proteomes" id="UP000535937">
    <property type="component" value="Unassembled WGS sequence"/>
</dbReference>
<dbReference type="PANTHER" id="PTHR11739:SF4">
    <property type="entry name" value="CITRATE SYNTHASE, PEROXISOMAL"/>
    <property type="match status" value="1"/>
</dbReference>
<dbReference type="InterPro" id="IPR002020">
    <property type="entry name" value="Citrate_synthase"/>
</dbReference>
<evidence type="ECO:0000313" key="7">
    <source>
        <dbReference type="EMBL" id="MBB3060710.1"/>
    </source>
</evidence>
<dbReference type="SUPFAM" id="SSF48256">
    <property type="entry name" value="Citrate synthase"/>
    <property type="match status" value="1"/>
</dbReference>
<dbReference type="GO" id="GO:0036440">
    <property type="term" value="F:citrate synthase activity"/>
    <property type="evidence" value="ECO:0007669"/>
    <property type="project" value="UniProtKB-EC"/>
</dbReference>
<evidence type="ECO:0000256" key="3">
    <source>
        <dbReference type="ARBA" id="ARBA00022679"/>
    </source>
</evidence>
<dbReference type="Gene3D" id="1.10.580.10">
    <property type="entry name" value="Citrate Synthase, domain 1"/>
    <property type="match status" value="1"/>
</dbReference>
<feature type="active site" evidence="6">
    <location>
        <position position="315"/>
    </location>
</feature>
<feature type="active site" evidence="6">
    <location>
        <position position="259"/>
    </location>
</feature>
<dbReference type="GO" id="GO:0005975">
    <property type="term" value="P:carbohydrate metabolic process"/>
    <property type="evidence" value="ECO:0007669"/>
    <property type="project" value="TreeGrafter"/>
</dbReference>
<comment type="similarity">
    <text evidence="2 5">Belongs to the citrate synthase family.</text>
</comment>
<sequence>MTEEINAGLEGVVVGETELSNVEGDIGRLTYRGEPIEALVGRDFPAVINWLMTGEWLDAEQCRELDRWLADESELSAVEAGVLEQLPRDIHPMAVLQALAPIADLTPAQQPPAWLDGQWVPGMVLAARINAAVRIWHNLSQNGDVFAVPAGLGFLEKLLYGINGAAPGEQALQAINTTQILQLDHSFNAGTFAGRVIASTGASLSASVAGSLGALSGPLHGGADEAAVMMARRIGSPEKADEWVRDALANKVKIMGMGHREYKRLDPRAAILKPMARQFCEGTEWQTLMETLVAVEDTCQDVFSAKGKEIHANLEFYKGAVYLALGIPERYFTSLFACSRVFGWISHFHEFNRDPRLIRPRALYVGR</sequence>
<keyword evidence="8" id="KW-1185">Reference proteome</keyword>
<evidence type="ECO:0000313" key="8">
    <source>
        <dbReference type="Proteomes" id="UP000535937"/>
    </source>
</evidence>
<evidence type="ECO:0000256" key="1">
    <source>
        <dbReference type="ARBA" id="ARBA00004751"/>
    </source>
</evidence>
<keyword evidence="7" id="KW-0012">Acyltransferase</keyword>
<dbReference type="RefSeq" id="WP_183458359.1">
    <property type="nucleotide sequence ID" value="NZ_JACHWZ010000006.1"/>
</dbReference>
<dbReference type="PANTHER" id="PTHR11739">
    <property type="entry name" value="CITRATE SYNTHASE"/>
    <property type="match status" value="1"/>
</dbReference>
<gene>
    <name evidence="7" type="ORF">FHS09_001530</name>
</gene>
<evidence type="ECO:0000256" key="6">
    <source>
        <dbReference type="PIRSR" id="PIRSR001369-1"/>
    </source>
</evidence>
<comment type="pathway">
    <text evidence="1">Carbohydrate metabolism; tricarboxylic acid cycle; isocitrate from oxaloacetate: step 1/2.</text>
</comment>
<dbReference type="GO" id="GO:0005829">
    <property type="term" value="C:cytosol"/>
    <property type="evidence" value="ECO:0007669"/>
    <property type="project" value="TreeGrafter"/>
</dbReference>
<dbReference type="InterPro" id="IPR024176">
    <property type="entry name" value="Citrate_synthase_bac-typ"/>
</dbReference>
<dbReference type="InterPro" id="IPR036969">
    <property type="entry name" value="Citrate_synthase_sf"/>
</dbReference>
<evidence type="ECO:0000256" key="4">
    <source>
        <dbReference type="ARBA" id="ARBA00049288"/>
    </source>
</evidence>
<dbReference type="PIRSF" id="PIRSF001369">
    <property type="entry name" value="Citrate_synth"/>
    <property type="match status" value="1"/>
</dbReference>
<proteinExistence type="inferred from homology"/>
<dbReference type="PRINTS" id="PR00143">
    <property type="entry name" value="CITRTSNTHASE"/>
</dbReference>
<dbReference type="Gene3D" id="1.10.230.10">
    <property type="entry name" value="Cytochrome P450-Terp, domain 2"/>
    <property type="match status" value="1"/>
</dbReference>
<comment type="caution">
    <text evidence="7">The sequence shown here is derived from an EMBL/GenBank/DDBJ whole genome shotgun (WGS) entry which is preliminary data.</text>
</comment>
<dbReference type="InterPro" id="IPR016143">
    <property type="entry name" value="Citrate_synth-like_sm_a-sub"/>
</dbReference>
<keyword evidence="3 5" id="KW-0808">Transferase</keyword>